<gene>
    <name evidence="2" type="ORF">SCLCIDRAFT_28137</name>
</gene>
<feature type="compositionally biased region" description="Acidic residues" evidence="1">
    <location>
        <begin position="590"/>
        <end position="599"/>
    </location>
</feature>
<feature type="region of interest" description="Disordered" evidence="1">
    <location>
        <begin position="439"/>
        <end position="490"/>
    </location>
</feature>
<feature type="region of interest" description="Disordered" evidence="1">
    <location>
        <begin position="348"/>
        <end position="405"/>
    </location>
</feature>
<feature type="region of interest" description="Disordered" evidence="1">
    <location>
        <begin position="78"/>
        <end position="153"/>
    </location>
</feature>
<proteinExistence type="predicted"/>
<reference evidence="3" key="2">
    <citation type="submission" date="2015-01" db="EMBL/GenBank/DDBJ databases">
        <title>Evolutionary Origins and Diversification of the Mycorrhizal Mutualists.</title>
        <authorList>
            <consortium name="DOE Joint Genome Institute"/>
            <consortium name="Mycorrhizal Genomics Consortium"/>
            <person name="Kohler A."/>
            <person name="Kuo A."/>
            <person name="Nagy L.G."/>
            <person name="Floudas D."/>
            <person name="Copeland A."/>
            <person name="Barry K.W."/>
            <person name="Cichocki N."/>
            <person name="Veneault-Fourrey C."/>
            <person name="LaButti K."/>
            <person name="Lindquist E.A."/>
            <person name="Lipzen A."/>
            <person name="Lundell T."/>
            <person name="Morin E."/>
            <person name="Murat C."/>
            <person name="Riley R."/>
            <person name="Ohm R."/>
            <person name="Sun H."/>
            <person name="Tunlid A."/>
            <person name="Henrissat B."/>
            <person name="Grigoriev I.V."/>
            <person name="Hibbett D.S."/>
            <person name="Martin F."/>
        </authorList>
    </citation>
    <scope>NUCLEOTIDE SEQUENCE [LARGE SCALE GENOMIC DNA]</scope>
    <source>
        <strain evidence="3">Foug A</strain>
    </source>
</reference>
<accession>A0A0C2Z8V6</accession>
<feature type="region of interest" description="Disordered" evidence="1">
    <location>
        <begin position="822"/>
        <end position="842"/>
    </location>
</feature>
<feature type="compositionally biased region" description="Basic and acidic residues" evidence="1">
    <location>
        <begin position="575"/>
        <end position="584"/>
    </location>
</feature>
<feature type="compositionally biased region" description="Polar residues" evidence="1">
    <location>
        <begin position="372"/>
        <end position="389"/>
    </location>
</feature>
<evidence type="ECO:0000256" key="1">
    <source>
        <dbReference type="SAM" id="MobiDB-lite"/>
    </source>
</evidence>
<dbReference type="OrthoDB" id="2631959at2759"/>
<feature type="compositionally biased region" description="Basic and acidic residues" evidence="1">
    <location>
        <begin position="99"/>
        <end position="111"/>
    </location>
</feature>
<sequence length="872" mass="95087">AAATDITDLLGVLAGWEPDDGSYDWECRDAILKWTFYTSVPISILRPIRKLDTADQIFKYLAKRFRDSEPIPHANEFQRAGTAAAAETPEKSPTSADAATERHASAERNNEDLTTTKALTRGTEDVDNGNVGRQDPRTKAEASAQGTSAKCSETTTVVLKSTPHEMQTELQNSLQTTPRLPIEDEPSECTQEAADSDVMAGRTNEMDADVDRMALLGGEPAERVHIVDEGDETEREPQARLQQTNLLCGGICQHNKNANTNIPIAYGLPLEGEWTVCASGEASNPKGSENASNAAIKHADGSCEHPRLADVDGVVSEGCKGGMDEPTELLMMSVEPYVEDGGGMPSVYLGGTRWRAGNASRPEGQSDRSRGQTDGSRTQTDTPSMSNGGATAVVSHSDDGGTYLGVRDAKRPVEMTDGVGCHADTSTGQTDAPCVETDAITAADTPQIVRIPRRKKKPPNSPMDATRMAPDGPNGVGDHADRSSVPTDVHSIGNKRETAEIETGNVRMGRIDSKLRNSPYTDEIVTPKPADRWKRVSADDTHVYLPWNAPVEVLSRAFEFGEVESAGKAIAPIVEGERAGDGDGGRNGGDGDDERDGDGDGTTSGGSVDSTRVNEALLAGKSQHTRQTRRTRDGNLPVSSWPPTRVVERPYGAVRRRRRRGRLKVEPRNVNQTQKVETTYLQRIRIAQPPGNPSQRLNGAIGPCRRRDRIKIESVNIKIERINDKKAQDDETAYLERARAAQPPANTPKRPYGDVRRRRRRGRIKIESIKVKTAREVETTYLERSGIAQPRRNDSKRLYKVIGPRRQRGRLKIEPIKRNKSKGLTGYVPAPRSHPETLPDVPVGSIDPGVNVGVSNPYLQSSVEREKAEMLT</sequence>
<reference evidence="2 3" key="1">
    <citation type="submission" date="2014-04" db="EMBL/GenBank/DDBJ databases">
        <authorList>
            <consortium name="DOE Joint Genome Institute"/>
            <person name="Kuo A."/>
            <person name="Kohler A."/>
            <person name="Nagy L.G."/>
            <person name="Floudas D."/>
            <person name="Copeland A."/>
            <person name="Barry K.W."/>
            <person name="Cichocki N."/>
            <person name="Veneault-Fourrey C."/>
            <person name="LaButti K."/>
            <person name="Lindquist E.A."/>
            <person name="Lipzen A."/>
            <person name="Lundell T."/>
            <person name="Morin E."/>
            <person name="Murat C."/>
            <person name="Sun H."/>
            <person name="Tunlid A."/>
            <person name="Henrissat B."/>
            <person name="Grigoriev I.V."/>
            <person name="Hibbett D.S."/>
            <person name="Martin F."/>
            <person name="Nordberg H.P."/>
            <person name="Cantor M.N."/>
            <person name="Hua S.X."/>
        </authorList>
    </citation>
    <scope>NUCLEOTIDE SEQUENCE [LARGE SCALE GENOMIC DNA]</scope>
    <source>
        <strain evidence="2 3">Foug A</strain>
    </source>
</reference>
<evidence type="ECO:0000313" key="3">
    <source>
        <dbReference type="Proteomes" id="UP000053989"/>
    </source>
</evidence>
<feature type="compositionally biased region" description="Polar residues" evidence="1">
    <location>
        <begin position="144"/>
        <end position="153"/>
    </location>
</feature>
<keyword evidence="3" id="KW-1185">Reference proteome</keyword>
<feature type="non-terminal residue" evidence="2">
    <location>
        <position position="1"/>
    </location>
</feature>
<feature type="region of interest" description="Disordered" evidence="1">
    <location>
        <begin position="738"/>
        <end position="757"/>
    </location>
</feature>
<dbReference type="EMBL" id="KN822087">
    <property type="protein sequence ID" value="KIM58353.1"/>
    <property type="molecule type" value="Genomic_DNA"/>
</dbReference>
<name>A0A0C2Z8V6_9AGAM</name>
<dbReference type="HOGENOM" id="CLU_018595_0_0_1"/>
<evidence type="ECO:0000313" key="2">
    <source>
        <dbReference type="EMBL" id="KIM58353.1"/>
    </source>
</evidence>
<protein>
    <submittedName>
        <fullName evidence="2">Uncharacterized protein</fullName>
    </submittedName>
</protein>
<dbReference type="Proteomes" id="UP000053989">
    <property type="component" value="Unassembled WGS sequence"/>
</dbReference>
<feature type="region of interest" description="Disordered" evidence="1">
    <location>
        <begin position="571"/>
        <end position="644"/>
    </location>
</feature>
<organism evidence="2 3">
    <name type="scientific">Scleroderma citrinum Foug A</name>
    <dbReference type="NCBI Taxonomy" id="1036808"/>
    <lineage>
        <taxon>Eukaryota</taxon>
        <taxon>Fungi</taxon>
        <taxon>Dikarya</taxon>
        <taxon>Basidiomycota</taxon>
        <taxon>Agaricomycotina</taxon>
        <taxon>Agaricomycetes</taxon>
        <taxon>Agaricomycetidae</taxon>
        <taxon>Boletales</taxon>
        <taxon>Sclerodermatineae</taxon>
        <taxon>Sclerodermataceae</taxon>
        <taxon>Scleroderma</taxon>
    </lineage>
</organism>
<dbReference type="InParanoid" id="A0A0C2Z8V6"/>
<dbReference type="AlphaFoldDB" id="A0A0C2Z8V6"/>